<accession>G5K3B8</accession>
<dbReference type="AlphaFoldDB" id="G5K3B8"/>
<keyword evidence="2" id="KW-0808">Transferase</keyword>
<evidence type="ECO:0000256" key="1">
    <source>
        <dbReference type="ARBA" id="ARBA00009943"/>
    </source>
</evidence>
<keyword evidence="5" id="KW-0012">Acyltransferase</keyword>
<keyword evidence="3" id="KW-0133">Cell shape</keyword>
<evidence type="ECO:0000256" key="5">
    <source>
        <dbReference type="ARBA" id="ARBA00023315"/>
    </source>
</evidence>
<dbReference type="Proteomes" id="UP000003330">
    <property type="component" value="Unassembled WGS sequence"/>
</dbReference>
<dbReference type="PANTHER" id="PTHR36174:SF1">
    <property type="entry name" value="LIPID II:GLYCINE GLYCYLTRANSFERASE"/>
    <property type="match status" value="1"/>
</dbReference>
<comment type="caution">
    <text evidence="7">The sequence shown here is derived from an EMBL/GenBank/DDBJ whole genome shotgun (WGS) entry which is preliminary data.</text>
</comment>
<keyword evidence="6" id="KW-0961">Cell wall biogenesis/degradation</keyword>
<dbReference type="eggNOG" id="COG2348">
    <property type="taxonomic scope" value="Bacteria"/>
</dbReference>
<dbReference type="STRING" id="764299.STRIC_1286"/>
<evidence type="ECO:0000256" key="3">
    <source>
        <dbReference type="ARBA" id="ARBA00022960"/>
    </source>
</evidence>
<gene>
    <name evidence="7" type="ORF">STRIC_1286</name>
</gene>
<dbReference type="Pfam" id="PF02388">
    <property type="entry name" value="FemAB"/>
    <property type="match status" value="1"/>
</dbReference>
<name>G5K3B8_9STRE</name>
<reference evidence="7 8" key="1">
    <citation type="journal article" date="2014" name="Int. J. Syst. Evol. Microbiol.">
        <title>Phylogenomics and the dynamic genome evolution of the genus Streptococcus.</title>
        <authorList>
            <consortium name="The Broad Institute Genome Sequencing Platform"/>
            <person name="Richards V.P."/>
            <person name="Palmer S.R."/>
            <person name="Pavinski Bitar P.D."/>
            <person name="Qin X."/>
            <person name="Weinstock G.M."/>
            <person name="Highlander S.K."/>
            <person name="Town C.D."/>
            <person name="Burne R.A."/>
            <person name="Stanhope M.J."/>
        </authorList>
    </citation>
    <scope>NUCLEOTIDE SEQUENCE [LARGE SCALE GENOMIC DNA]</scope>
    <source>
        <strain evidence="7 8">707-05</strain>
    </source>
</reference>
<proteinExistence type="inferred from homology"/>
<sequence length="236" mass="27723">MTFPKHTKRLMTDARKHGVETYRGDLSDLEAFAEVVALTEERKQVALRSKDYFKKLMETYGDQAYLHLAKLNITQKLSQFESQLKEVEEAIQETQPHQKKRLLKLRDQEKSLQRYISEFQGFSAKYPEEVVIAGILSIAYGNVMEMLYAGMNEDFKKCYPQYLLYPKVFEEAYQDGIVWANMGGIEGDLQDGLTKFKSHFNPTIEEFIGEFTIPVSYLYYPAELLYRLRKYLRHKH</sequence>
<evidence type="ECO:0000256" key="6">
    <source>
        <dbReference type="ARBA" id="ARBA00023316"/>
    </source>
</evidence>
<dbReference type="EMBL" id="AEUX02000006">
    <property type="protein sequence ID" value="EHI69748.1"/>
    <property type="molecule type" value="Genomic_DNA"/>
</dbReference>
<evidence type="ECO:0000313" key="7">
    <source>
        <dbReference type="EMBL" id="EHI69748.1"/>
    </source>
</evidence>
<dbReference type="SUPFAM" id="SSF55729">
    <property type="entry name" value="Acyl-CoA N-acyltransferases (Nat)"/>
    <property type="match status" value="1"/>
</dbReference>
<evidence type="ECO:0000256" key="2">
    <source>
        <dbReference type="ARBA" id="ARBA00022679"/>
    </source>
</evidence>
<organism evidence="7 8">
    <name type="scientific">Streptococcus ictaluri 707-05</name>
    <dbReference type="NCBI Taxonomy" id="764299"/>
    <lineage>
        <taxon>Bacteria</taxon>
        <taxon>Bacillati</taxon>
        <taxon>Bacillota</taxon>
        <taxon>Bacilli</taxon>
        <taxon>Lactobacillales</taxon>
        <taxon>Streptococcaceae</taxon>
        <taxon>Streptococcus</taxon>
    </lineage>
</organism>
<keyword evidence="4" id="KW-0573">Peptidoglycan synthesis</keyword>
<protein>
    <submittedName>
        <fullName evidence="7">FemAB domain protein</fullName>
    </submittedName>
</protein>
<dbReference type="Gene3D" id="3.40.630.30">
    <property type="match status" value="1"/>
</dbReference>
<dbReference type="GO" id="GO:0016755">
    <property type="term" value="F:aminoacyltransferase activity"/>
    <property type="evidence" value="ECO:0007669"/>
    <property type="project" value="InterPro"/>
</dbReference>
<comment type="similarity">
    <text evidence="1">Belongs to the FemABX family.</text>
</comment>
<keyword evidence="8" id="KW-1185">Reference proteome</keyword>
<dbReference type="InterPro" id="IPR016181">
    <property type="entry name" value="Acyl_CoA_acyltransferase"/>
</dbReference>
<evidence type="ECO:0000313" key="8">
    <source>
        <dbReference type="Proteomes" id="UP000003330"/>
    </source>
</evidence>
<dbReference type="InterPro" id="IPR050644">
    <property type="entry name" value="PG_Glycine_Bridge_Synth"/>
</dbReference>
<dbReference type="GO" id="GO:0008360">
    <property type="term" value="P:regulation of cell shape"/>
    <property type="evidence" value="ECO:0007669"/>
    <property type="project" value="UniProtKB-KW"/>
</dbReference>
<dbReference type="InterPro" id="IPR003447">
    <property type="entry name" value="FEMABX"/>
</dbReference>
<dbReference type="PROSITE" id="PS51191">
    <property type="entry name" value="FEMABX"/>
    <property type="match status" value="1"/>
</dbReference>
<evidence type="ECO:0000256" key="4">
    <source>
        <dbReference type="ARBA" id="ARBA00022984"/>
    </source>
</evidence>
<dbReference type="GO" id="GO:0071555">
    <property type="term" value="P:cell wall organization"/>
    <property type="evidence" value="ECO:0007669"/>
    <property type="project" value="UniProtKB-KW"/>
</dbReference>
<dbReference type="GO" id="GO:0009252">
    <property type="term" value="P:peptidoglycan biosynthetic process"/>
    <property type="evidence" value="ECO:0007669"/>
    <property type="project" value="UniProtKB-KW"/>
</dbReference>
<dbReference type="PANTHER" id="PTHR36174">
    <property type="entry name" value="LIPID II:GLYCINE GLYCYLTRANSFERASE"/>
    <property type="match status" value="1"/>
</dbReference>